<accession>A0A895YED0</accession>
<evidence type="ECO:0000313" key="4">
    <source>
        <dbReference type="Proteomes" id="UP000662857"/>
    </source>
</evidence>
<dbReference type="KEGG" id="nhy:JQS43_12675"/>
<keyword evidence="4" id="KW-1185">Reference proteome</keyword>
<evidence type="ECO:0000256" key="1">
    <source>
        <dbReference type="SAM" id="MobiDB-lite"/>
    </source>
</evidence>
<dbReference type="EMBL" id="CP070499">
    <property type="protein sequence ID" value="QSB12580.1"/>
    <property type="molecule type" value="Genomic_DNA"/>
</dbReference>
<gene>
    <name evidence="3" type="ORF">JQS43_12675</name>
</gene>
<feature type="transmembrane region" description="Helical" evidence="2">
    <location>
        <begin position="49"/>
        <end position="68"/>
    </location>
</feature>
<name>A0A895YED0_9ACTN</name>
<feature type="transmembrane region" description="Helical" evidence="2">
    <location>
        <begin position="122"/>
        <end position="142"/>
    </location>
</feature>
<sequence length="550" mass="57910">MPLGVGLGVLTLLALMLGSAVLDSSKGQDQDQDQDQDSDRGAGRSRRRWAIAVAAIAAPVSGYVGWQVSSEVAAGLPGRGLPLLAFGLALVALGGVLVALVPSSEGLPVRPGARPGPSIRPVAAAILAGALFSAAHGVATMVEEAPVDSAIAAPVGWPEPPAAPEAVRWETDVPGGRIGRPEDVVAAGPGMAVRLEDGVVALDGQSGEPRWHHRRVGARAVALGGSPSGEWVTVLLRSSDQQERQQIVSLSGDTGEVGFSAPAEDLGFGALGRSDQWLDRRLTDRVLLTADQRGEWLAGVDLADGHRRWQWQLPPECRLSTNESWVAFALAETVLVGMICELPESDSESSTVAAEVVMLALDDQTGTPRWRLSRTFEGHRSGVSGSVSGSAGLWPGHDASAVRLSWRASGDVRGQLLVDVGTGEVLLGDDGGLPPRLGSFDSTALVTLDGWGECEFTRHPLDPAQPTSVVDACDLMSTSDAVWFDDAMGLAFTGYRERPHELVITSWAAPDRRTAIEWESRSDDGSLYVIRLPTVTVAVVMWSGRLAGLQ</sequence>
<evidence type="ECO:0000313" key="3">
    <source>
        <dbReference type="EMBL" id="QSB12580.1"/>
    </source>
</evidence>
<protein>
    <recommendedName>
        <fullName evidence="5">Pyrrolo-quinoline quinone</fullName>
    </recommendedName>
</protein>
<keyword evidence="2" id="KW-0472">Membrane</keyword>
<organism evidence="3 4">
    <name type="scientific">Natronosporangium hydrolyticum</name>
    <dbReference type="NCBI Taxonomy" id="2811111"/>
    <lineage>
        <taxon>Bacteria</taxon>
        <taxon>Bacillati</taxon>
        <taxon>Actinomycetota</taxon>
        <taxon>Actinomycetes</taxon>
        <taxon>Micromonosporales</taxon>
        <taxon>Micromonosporaceae</taxon>
        <taxon>Natronosporangium</taxon>
    </lineage>
</organism>
<feature type="transmembrane region" description="Helical" evidence="2">
    <location>
        <begin position="6"/>
        <end position="22"/>
    </location>
</feature>
<feature type="region of interest" description="Disordered" evidence="1">
    <location>
        <begin position="25"/>
        <end position="44"/>
    </location>
</feature>
<keyword evidence="2" id="KW-1133">Transmembrane helix</keyword>
<evidence type="ECO:0000256" key="2">
    <source>
        <dbReference type="SAM" id="Phobius"/>
    </source>
</evidence>
<evidence type="ECO:0008006" key="5">
    <source>
        <dbReference type="Google" id="ProtNLM"/>
    </source>
</evidence>
<dbReference type="Proteomes" id="UP000662857">
    <property type="component" value="Chromosome"/>
</dbReference>
<reference evidence="3" key="1">
    <citation type="submission" date="2021-02" db="EMBL/GenBank/DDBJ databases">
        <title>Natrosporangium hydrolyticum gen. nov., sp. nov, a haloalkaliphilic actinobacterium from a soda solonchak soil.</title>
        <authorList>
            <person name="Sorokin D.Y."/>
            <person name="Khijniak T.V."/>
            <person name="Zakharycheva A.P."/>
            <person name="Boueva O.V."/>
            <person name="Ariskina E.V."/>
            <person name="Hahnke R.L."/>
            <person name="Bunk B."/>
            <person name="Sproer C."/>
            <person name="Schumann P."/>
            <person name="Evtushenko L.I."/>
            <person name="Kublanov I.V."/>
        </authorList>
    </citation>
    <scope>NUCLEOTIDE SEQUENCE</scope>
    <source>
        <strain evidence="3">DSM 106523</strain>
    </source>
</reference>
<proteinExistence type="predicted"/>
<keyword evidence="2" id="KW-0812">Transmembrane</keyword>
<dbReference type="InterPro" id="IPR011047">
    <property type="entry name" value="Quinoprotein_ADH-like_sf"/>
</dbReference>
<feature type="transmembrane region" description="Helical" evidence="2">
    <location>
        <begin position="80"/>
        <end position="101"/>
    </location>
</feature>
<dbReference type="AlphaFoldDB" id="A0A895YED0"/>
<dbReference type="SUPFAM" id="SSF50998">
    <property type="entry name" value="Quinoprotein alcohol dehydrogenase-like"/>
    <property type="match status" value="1"/>
</dbReference>
<dbReference type="RefSeq" id="WP_239674616.1">
    <property type="nucleotide sequence ID" value="NZ_CP070499.1"/>
</dbReference>